<feature type="transmembrane region" description="Helical" evidence="4">
    <location>
        <begin position="329"/>
        <end position="347"/>
    </location>
</feature>
<dbReference type="OrthoDB" id="232771at2"/>
<feature type="transmembrane region" description="Helical" evidence="4">
    <location>
        <begin position="206"/>
        <end position="234"/>
    </location>
</feature>
<dbReference type="PROSITE" id="PS50005">
    <property type="entry name" value="TPR"/>
    <property type="match status" value="1"/>
</dbReference>
<evidence type="ECO:0000256" key="4">
    <source>
        <dbReference type="SAM" id="Phobius"/>
    </source>
</evidence>
<feature type="transmembrane region" description="Helical" evidence="4">
    <location>
        <begin position="421"/>
        <end position="439"/>
    </location>
</feature>
<reference evidence="5 6" key="1">
    <citation type="submission" date="2019-02" db="EMBL/GenBank/DDBJ databases">
        <title>Deep-cultivation of Planctomycetes and their phenomic and genomic characterization uncovers novel biology.</title>
        <authorList>
            <person name="Wiegand S."/>
            <person name="Jogler M."/>
            <person name="Boedeker C."/>
            <person name="Pinto D."/>
            <person name="Vollmers J."/>
            <person name="Rivas-Marin E."/>
            <person name="Kohn T."/>
            <person name="Peeters S.H."/>
            <person name="Heuer A."/>
            <person name="Rast P."/>
            <person name="Oberbeckmann S."/>
            <person name="Bunk B."/>
            <person name="Jeske O."/>
            <person name="Meyerdierks A."/>
            <person name="Storesund J.E."/>
            <person name="Kallscheuer N."/>
            <person name="Luecker S."/>
            <person name="Lage O.M."/>
            <person name="Pohl T."/>
            <person name="Merkel B.J."/>
            <person name="Hornburger P."/>
            <person name="Mueller R.-W."/>
            <person name="Bruemmer F."/>
            <person name="Labrenz M."/>
            <person name="Spormann A.M."/>
            <person name="Op den Camp H."/>
            <person name="Overmann J."/>
            <person name="Amann R."/>
            <person name="Jetten M.S.M."/>
            <person name="Mascher T."/>
            <person name="Medema M.H."/>
            <person name="Devos D.P."/>
            <person name="Kaster A.-K."/>
            <person name="Ovreas L."/>
            <person name="Rohde M."/>
            <person name="Galperin M.Y."/>
            <person name="Jogler C."/>
        </authorList>
    </citation>
    <scope>NUCLEOTIDE SEQUENCE [LARGE SCALE GENOMIC DNA]</scope>
    <source>
        <strain evidence="5 6">Pla85_3_4</strain>
    </source>
</reference>
<accession>A0A518DMA2</accession>
<gene>
    <name evidence="5" type="ORF">Pla8534_07400</name>
</gene>
<name>A0A518DMA2_9BACT</name>
<feature type="transmembrane region" description="Helical" evidence="4">
    <location>
        <begin position="383"/>
        <end position="401"/>
    </location>
</feature>
<dbReference type="InterPro" id="IPR019734">
    <property type="entry name" value="TPR_rpt"/>
</dbReference>
<feature type="transmembrane region" description="Helical" evidence="4">
    <location>
        <begin position="31"/>
        <end position="52"/>
    </location>
</feature>
<dbReference type="Pfam" id="PF13432">
    <property type="entry name" value="TPR_16"/>
    <property type="match status" value="2"/>
</dbReference>
<dbReference type="Proteomes" id="UP000317648">
    <property type="component" value="Chromosome"/>
</dbReference>
<keyword evidence="6" id="KW-1185">Reference proteome</keyword>
<feature type="repeat" description="TPR" evidence="3">
    <location>
        <begin position="604"/>
        <end position="637"/>
    </location>
</feature>
<sequence>MNRRSRPQPPDRPTAVEPLPSVSPGEAIVRCLSPFATAVCLAVLLAIGWFAYAGALDGDFLFDDEKHLEHPELRFPTAFSWIRPRPRLVVDATLELNRALGGEAPFGYHLFNVGVHLATGVLLFLLVRRTLRSPVCRVTADRGTALAFACAAIWLAHPLATQAVTYVIQRSESLMAMFFLLFLYAVSQSEPALDATPSAGGRGRKVWWLIMAAVAFFLGLHSKAVMVAAFPVALLYDRIFLVDRTADLWRKRGALYGGMLVVGLVAAGWLAATLQGVPGMNVGLSGAAVSPGTYALTQTGVILHYVRLALVPWPLCFDYGWPAATLAQAWPSCLAVLALLLLTGLALWKVPPFGFLAATFFLILAPTSSLAPIKDLAVEHRMYLPLAALVCLAVLAADALWRKLFIVDGSVAADGPSRFLAAAPLAVLVLLVIGLGMLTRQRNEDYQSSISLWAATIRTAPQNGRAWHNLALALEKNGDDQAAVAVARKWLETCQADQRPTGECRLLLGELFTRQQRLVAAGQQLALAIEELEEAPPTPENQENLGFAHGSLGVLCDQEIQQQVALMQQTPNPDLVALEGFFQQKLEQAAGHYRQAIALRPGDPQTHAMLGQVLAHQQKPQEAIEQFRQAVALSSHSPAPHYDLAVLLEQVGEKEQAAVHFERARTLQAAAPR</sequence>
<dbReference type="AlphaFoldDB" id="A0A518DMA2"/>
<feature type="transmembrane region" description="Helical" evidence="4">
    <location>
        <begin position="106"/>
        <end position="127"/>
    </location>
</feature>
<evidence type="ECO:0000256" key="3">
    <source>
        <dbReference type="PROSITE-ProRule" id="PRU00339"/>
    </source>
</evidence>
<keyword evidence="2 3" id="KW-0802">TPR repeat</keyword>
<feature type="transmembrane region" description="Helical" evidence="4">
    <location>
        <begin position="353"/>
        <end position="371"/>
    </location>
</feature>
<evidence type="ECO:0000313" key="5">
    <source>
        <dbReference type="EMBL" id="QDU92967.1"/>
    </source>
</evidence>
<evidence type="ECO:0000256" key="1">
    <source>
        <dbReference type="ARBA" id="ARBA00022737"/>
    </source>
</evidence>
<evidence type="ECO:0000256" key="2">
    <source>
        <dbReference type="ARBA" id="ARBA00022803"/>
    </source>
</evidence>
<keyword evidence="1" id="KW-0677">Repeat</keyword>
<keyword evidence="4" id="KW-0812">Transmembrane</keyword>
<dbReference type="PANTHER" id="PTHR44227:SF3">
    <property type="entry name" value="PROTEIN O-MANNOSYL-TRANSFERASE TMTC4"/>
    <property type="match status" value="1"/>
</dbReference>
<keyword evidence="4" id="KW-0472">Membrane</keyword>
<proteinExistence type="predicted"/>
<dbReference type="PANTHER" id="PTHR44227">
    <property type="match status" value="1"/>
</dbReference>
<dbReference type="RefSeq" id="WP_145049368.1">
    <property type="nucleotide sequence ID" value="NZ_CP036433.1"/>
</dbReference>
<organism evidence="5 6">
    <name type="scientific">Lignipirellula cremea</name>
    <dbReference type="NCBI Taxonomy" id="2528010"/>
    <lineage>
        <taxon>Bacteria</taxon>
        <taxon>Pseudomonadati</taxon>
        <taxon>Planctomycetota</taxon>
        <taxon>Planctomycetia</taxon>
        <taxon>Pirellulales</taxon>
        <taxon>Pirellulaceae</taxon>
        <taxon>Lignipirellula</taxon>
    </lineage>
</organism>
<evidence type="ECO:0000313" key="6">
    <source>
        <dbReference type="Proteomes" id="UP000317648"/>
    </source>
</evidence>
<dbReference type="EMBL" id="CP036433">
    <property type="protein sequence ID" value="QDU92967.1"/>
    <property type="molecule type" value="Genomic_DNA"/>
</dbReference>
<dbReference type="KEGG" id="lcre:Pla8534_07400"/>
<dbReference type="Gene3D" id="1.25.40.10">
    <property type="entry name" value="Tetratricopeptide repeat domain"/>
    <property type="match status" value="2"/>
</dbReference>
<protein>
    <submittedName>
        <fullName evidence="5">Tetratricopeptide repeat protein</fullName>
    </submittedName>
</protein>
<dbReference type="InterPro" id="IPR052346">
    <property type="entry name" value="O-mannosyl-transferase_TMTC"/>
</dbReference>
<feature type="transmembrane region" description="Helical" evidence="4">
    <location>
        <begin position="254"/>
        <end position="272"/>
    </location>
</feature>
<dbReference type="SMART" id="SM00028">
    <property type="entry name" value="TPR"/>
    <property type="match status" value="3"/>
</dbReference>
<dbReference type="SUPFAM" id="SSF48452">
    <property type="entry name" value="TPR-like"/>
    <property type="match status" value="1"/>
</dbReference>
<dbReference type="InterPro" id="IPR011990">
    <property type="entry name" value="TPR-like_helical_dom_sf"/>
</dbReference>
<feature type="transmembrane region" description="Helical" evidence="4">
    <location>
        <begin position="139"/>
        <end position="157"/>
    </location>
</feature>
<keyword evidence="4" id="KW-1133">Transmembrane helix</keyword>